<dbReference type="AlphaFoldDB" id="A0A507CQP2"/>
<sequence>MDVRPQPTSVGADWNGHNAYPELYQQQQPPLPPQASLAATSPIAAKSVEPPPDAPLAEDYTYRHDAIAFLLKCANVLQLGMWTTCTALILFHRVRRSIPILDDVFADDKLAALTCLWITIRTDEIPDVMRRDVVNVGWRLMKGDGATILAPKSEDFVNLNAELEAGYCAIGRAFQFDFRLDDHPMSFIVQKTNLLLIYAANGGPILKEIQDYHYNILRWSFSLCADACINPKIITTFGSDVIALSCVYLALRYVVGGELPPFEKFCCFDPSPTSEMIDAGKDKVPLVLDCMEHLVALIAPL</sequence>
<proteinExistence type="predicted"/>
<evidence type="ECO:0000256" key="1">
    <source>
        <dbReference type="SAM" id="MobiDB-lite"/>
    </source>
</evidence>
<evidence type="ECO:0000313" key="2">
    <source>
        <dbReference type="EMBL" id="TPX41133.1"/>
    </source>
</evidence>
<evidence type="ECO:0000313" key="5">
    <source>
        <dbReference type="Proteomes" id="UP000320475"/>
    </source>
</evidence>
<evidence type="ECO:0000313" key="4">
    <source>
        <dbReference type="Proteomes" id="UP000317494"/>
    </source>
</evidence>
<keyword evidence="4" id="KW-1185">Reference proteome</keyword>
<dbReference type="Proteomes" id="UP000317494">
    <property type="component" value="Unassembled WGS sequence"/>
</dbReference>
<organism evidence="3 4">
    <name type="scientific">Synchytrium endobioticum</name>
    <dbReference type="NCBI Taxonomy" id="286115"/>
    <lineage>
        <taxon>Eukaryota</taxon>
        <taxon>Fungi</taxon>
        <taxon>Fungi incertae sedis</taxon>
        <taxon>Chytridiomycota</taxon>
        <taxon>Chytridiomycota incertae sedis</taxon>
        <taxon>Chytridiomycetes</taxon>
        <taxon>Synchytriales</taxon>
        <taxon>Synchytriaceae</taxon>
        <taxon>Synchytrium</taxon>
    </lineage>
</organism>
<gene>
    <name evidence="2" type="ORF">SeLEV6574_g06239</name>
    <name evidence="3" type="ORF">SeMB42_g05565</name>
</gene>
<dbReference type="SUPFAM" id="SSF47954">
    <property type="entry name" value="Cyclin-like"/>
    <property type="match status" value="1"/>
</dbReference>
<accession>A0A507CQP2</accession>
<dbReference type="VEuPathDB" id="FungiDB:SeMB42_g05565"/>
<comment type="caution">
    <text evidence="3">The sequence shown here is derived from an EMBL/GenBank/DDBJ whole genome shotgun (WGS) entry which is preliminary data.</text>
</comment>
<dbReference type="InterPro" id="IPR036915">
    <property type="entry name" value="Cyclin-like_sf"/>
</dbReference>
<evidence type="ECO:0000313" key="3">
    <source>
        <dbReference type="EMBL" id="TPX41472.1"/>
    </source>
</evidence>
<reference evidence="4 5" key="1">
    <citation type="journal article" date="2019" name="Sci. Rep.">
        <title>Comparative genomics of chytrid fungi reveal insights into the obligate biotrophic and pathogenic lifestyle of Synchytrium endobioticum.</title>
        <authorList>
            <person name="van de Vossenberg B.T.L.H."/>
            <person name="Warris S."/>
            <person name="Nguyen H.D.T."/>
            <person name="van Gent-Pelzer M.P.E."/>
            <person name="Joly D.L."/>
            <person name="van de Geest H.C."/>
            <person name="Bonants P.J.M."/>
            <person name="Smith D.S."/>
            <person name="Levesque C.A."/>
            <person name="van der Lee T.A.J."/>
        </authorList>
    </citation>
    <scope>NUCLEOTIDE SEQUENCE [LARGE SCALE GENOMIC DNA]</scope>
    <source>
        <strain evidence="2 5">LEV6574</strain>
        <strain evidence="3 4">MB42</strain>
    </source>
</reference>
<feature type="region of interest" description="Disordered" evidence="1">
    <location>
        <begin position="1"/>
        <end position="38"/>
    </location>
</feature>
<name>A0A507CQP2_9FUNG</name>
<protein>
    <submittedName>
        <fullName evidence="3">Uncharacterized protein</fullName>
    </submittedName>
</protein>
<dbReference type="EMBL" id="QEAN01000270">
    <property type="protein sequence ID" value="TPX41472.1"/>
    <property type="molecule type" value="Genomic_DNA"/>
</dbReference>
<dbReference type="Gene3D" id="1.10.472.10">
    <property type="entry name" value="Cyclin-like"/>
    <property type="match status" value="1"/>
</dbReference>
<dbReference type="Proteomes" id="UP000320475">
    <property type="component" value="Unassembled WGS sequence"/>
</dbReference>
<dbReference type="EMBL" id="QEAM01000339">
    <property type="protein sequence ID" value="TPX41133.1"/>
    <property type="molecule type" value="Genomic_DNA"/>
</dbReference>